<protein>
    <recommendedName>
        <fullName evidence="5">DUF3696 domain-containing protein</fullName>
    </recommendedName>
</protein>
<dbReference type="PANTHER" id="PTHR43581:SF2">
    <property type="entry name" value="EXCINUCLEASE ATPASE SUBUNIT"/>
    <property type="match status" value="1"/>
</dbReference>
<keyword evidence="4" id="KW-1185">Reference proteome</keyword>
<evidence type="ECO:0000259" key="2">
    <source>
        <dbReference type="Pfam" id="PF13175"/>
    </source>
</evidence>
<feature type="domain" description="Endonuclease GajA/Old nuclease/RecF-like AAA" evidence="2">
    <location>
        <begin position="1"/>
        <end position="41"/>
    </location>
</feature>
<gene>
    <name evidence="3" type="ORF">HNR61_000313</name>
</gene>
<dbReference type="InterPro" id="IPR051396">
    <property type="entry name" value="Bact_Antivir_Def_Nuclease"/>
</dbReference>
<evidence type="ECO:0000313" key="4">
    <source>
        <dbReference type="Proteomes" id="UP000572680"/>
    </source>
</evidence>
<feature type="domain" description="DUF3696" evidence="1">
    <location>
        <begin position="375"/>
        <end position="421"/>
    </location>
</feature>
<dbReference type="InterPro" id="IPR041685">
    <property type="entry name" value="AAA_GajA/Old/RecF-like"/>
</dbReference>
<evidence type="ECO:0000259" key="1">
    <source>
        <dbReference type="Pfam" id="PF12476"/>
    </source>
</evidence>
<dbReference type="InterPro" id="IPR027417">
    <property type="entry name" value="P-loop_NTPase"/>
</dbReference>
<dbReference type="RefSeq" id="WP_182841316.1">
    <property type="nucleotide sequence ID" value="NZ_BAAALP010000015.1"/>
</dbReference>
<proteinExistence type="predicted"/>
<name>A0A7W3QIW4_ACTNM</name>
<dbReference type="Proteomes" id="UP000572680">
    <property type="component" value="Unassembled WGS sequence"/>
</dbReference>
<dbReference type="PANTHER" id="PTHR43581">
    <property type="entry name" value="ATP/GTP PHOSPHATASE"/>
    <property type="match status" value="1"/>
</dbReference>
<dbReference type="Pfam" id="PF12476">
    <property type="entry name" value="DUF3696"/>
    <property type="match status" value="1"/>
</dbReference>
<comment type="caution">
    <text evidence="3">The sequence shown here is derived from an EMBL/GenBank/DDBJ whole genome shotgun (WGS) entry which is preliminary data.</text>
</comment>
<dbReference type="EMBL" id="JACJIA010000001">
    <property type="protein sequence ID" value="MBA8948715.1"/>
    <property type="molecule type" value="Genomic_DNA"/>
</dbReference>
<dbReference type="Gene3D" id="3.40.50.300">
    <property type="entry name" value="P-loop containing nucleotide triphosphate hydrolases"/>
    <property type="match status" value="1"/>
</dbReference>
<feature type="domain" description="Endonuclease GajA/Old nuclease/RecF-like AAA" evidence="2">
    <location>
        <begin position="287"/>
        <end position="360"/>
    </location>
</feature>
<organism evidence="3 4">
    <name type="scientific">Actinomadura namibiensis</name>
    <dbReference type="NCBI Taxonomy" id="182080"/>
    <lineage>
        <taxon>Bacteria</taxon>
        <taxon>Bacillati</taxon>
        <taxon>Actinomycetota</taxon>
        <taxon>Actinomycetes</taxon>
        <taxon>Streptosporangiales</taxon>
        <taxon>Thermomonosporaceae</taxon>
        <taxon>Actinomadura</taxon>
    </lineage>
</organism>
<evidence type="ECO:0000313" key="3">
    <source>
        <dbReference type="EMBL" id="MBA8948715.1"/>
    </source>
</evidence>
<reference evidence="3 4" key="1">
    <citation type="submission" date="2020-08" db="EMBL/GenBank/DDBJ databases">
        <title>Genomic Encyclopedia of Type Strains, Phase IV (KMG-IV): sequencing the most valuable type-strain genomes for metagenomic binning, comparative biology and taxonomic classification.</title>
        <authorList>
            <person name="Goeker M."/>
        </authorList>
    </citation>
    <scope>NUCLEOTIDE SEQUENCE [LARGE SCALE GENOMIC DNA]</scope>
    <source>
        <strain evidence="3 4">DSM 44197</strain>
    </source>
</reference>
<evidence type="ECO:0008006" key="5">
    <source>
        <dbReference type="Google" id="ProtNLM"/>
    </source>
</evidence>
<dbReference type="Pfam" id="PF13175">
    <property type="entry name" value="AAA_15"/>
    <property type="match status" value="2"/>
</dbReference>
<dbReference type="InterPro" id="IPR022532">
    <property type="entry name" value="DUF3696"/>
</dbReference>
<sequence>MALVRMAFENYRCFKDRQEIELRPITLVLGKNNAGKSAVTRFPLIIQTGLNTGSDLPLDLDQLGDDPPEFLDLVHGKSPHRPLKMEFSVDRDPFHTVRATIQNIAEKSLQVVSYLCFSGNDANLELRWTPEKGGTIYNANGEDENEFHLNFRGILPRGESFSRPRGSEKIEILHNFDPSDADYFFEPFSSTEGIRHNFGQVRYLGPYRQRPPRYVRLPSRLPREVGPMGENAPGMLANDHVRSDGHLIAKVNELLGDSLAGWQFEVVSQGATYAINLRSIDDPALSVNILDSGTGVAQVLPLLVQQAQDLAERLRGDVLQVIEEPELHLHPAFHPLLADLFITAAKKGSRFLVETHSENLLLRMRRRIAEKKFSADDVAVYFVEHEDGASHVRRVGIDEFGNLDYWPSGVFSEDFEETRELAKAQFDRERDAG</sequence>
<accession>A0A7W3QIW4</accession>
<dbReference type="PIRSF" id="PIRSF034888">
    <property type="entry name" value="P-loop_UCP034888"/>
    <property type="match status" value="1"/>
</dbReference>
<dbReference type="AlphaFoldDB" id="A0A7W3QIW4"/>
<dbReference type="InterPro" id="IPR014592">
    <property type="entry name" value="P-loop_UCP034888"/>
</dbReference>